<proteinExistence type="inferred from homology"/>
<dbReference type="SUPFAM" id="SSF54211">
    <property type="entry name" value="Ribosomal protein S5 domain 2-like"/>
    <property type="match status" value="1"/>
</dbReference>
<dbReference type="GO" id="GO:0006364">
    <property type="term" value="P:rRNA processing"/>
    <property type="evidence" value="ECO:0007669"/>
    <property type="project" value="UniProtKB-KW"/>
</dbReference>
<feature type="domain" description="Exoribonuclease phosphorolytic" evidence="6">
    <location>
        <begin position="10"/>
        <end position="140"/>
    </location>
</feature>
<dbReference type="PROSITE" id="PS01277">
    <property type="entry name" value="RIBONUCLEASE_PH"/>
    <property type="match status" value="1"/>
</dbReference>
<dbReference type="InterPro" id="IPR027408">
    <property type="entry name" value="PNPase/RNase_PH_dom_sf"/>
</dbReference>
<sequence>MRSYNRYYNELRPVEIIAGYNKHAEGSCLIKFGDTTVICTASLDEKVPQFLRNTGQGWVTAEYGMLPRSTGARLQREATKGKQAGRTQEIQRLIGRSLRAAIDLKILGERQIIIDCDVIQADGGTRTAAITGGYIALCEAIKTMIHSGIIKRSPMKTQIAAVSCGIINGKPLLDLDYNEDSKADIDANFVFDGFNKLIEIQATGEKTSFNEEEFNELLKIAKEGTQKLLLKQRETLKIMS</sequence>
<dbReference type="GO" id="GO:0000049">
    <property type="term" value="F:tRNA binding"/>
    <property type="evidence" value="ECO:0007669"/>
    <property type="project" value="UniProtKB-KW"/>
</dbReference>
<comment type="caution">
    <text evidence="8">The sequence shown here is derived from an EMBL/GenBank/DDBJ whole genome shotgun (WGS) entry which is preliminary data.</text>
</comment>
<dbReference type="SUPFAM" id="SSF55666">
    <property type="entry name" value="Ribonuclease PH domain 2-like"/>
    <property type="match status" value="1"/>
</dbReference>
<dbReference type="HAMAP" id="MF_00564">
    <property type="entry name" value="RNase_PH"/>
    <property type="match status" value="1"/>
</dbReference>
<dbReference type="InterPro" id="IPR002381">
    <property type="entry name" value="RNase_PH_bac-type"/>
</dbReference>
<dbReference type="FunFam" id="3.30.230.70:FF:000003">
    <property type="entry name" value="Ribonuclease PH"/>
    <property type="match status" value="1"/>
</dbReference>
<dbReference type="GO" id="GO:0008033">
    <property type="term" value="P:tRNA processing"/>
    <property type="evidence" value="ECO:0007669"/>
    <property type="project" value="UniProtKB-KW"/>
</dbReference>
<dbReference type="EMBL" id="CAJVAF010000348">
    <property type="protein sequence ID" value="CAG7599680.1"/>
    <property type="molecule type" value="Genomic_DNA"/>
</dbReference>
<comment type="similarity">
    <text evidence="1">Belongs to the RNase PH family.</text>
</comment>
<dbReference type="Gene3D" id="3.30.230.70">
    <property type="entry name" value="GHMP Kinase, N-terminal domain"/>
    <property type="match status" value="1"/>
</dbReference>
<dbReference type="InterPro" id="IPR050080">
    <property type="entry name" value="RNase_PH"/>
</dbReference>
<dbReference type="Proteomes" id="UP000837675">
    <property type="component" value="Unassembled WGS sequence"/>
</dbReference>
<gene>
    <name evidence="8" type="ORF">MHYMCMPASI_01116</name>
</gene>
<evidence type="ECO:0000256" key="2">
    <source>
        <dbReference type="ARBA" id="ARBA00022552"/>
    </source>
</evidence>
<protein>
    <submittedName>
        <fullName evidence="8">Ribonuclease PH</fullName>
    </submittedName>
</protein>
<reference evidence="8" key="1">
    <citation type="submission" date="2021-06" db="EMBL/GenBank/DDBJ databases">
        <authorList>
            <person name="Nardi T."/>
            <person name="Nardi T."/>
        </authorList>
    </citation>
    <scope>NUCLEOTIDE SEQUENCE</scope>
</reference>
<dbReference type="CDD" id="cd11362">
    <property type="entry name" value="RNase_PH_bact"/>
    <property type="match status" value="1"/>
</dbReference>
<dbReference type="InterPro" id="IPR020568">
    <property type="entry name" value="Ribosomal_Su5_D2-typ_SF"/>
</dbReference>
<dbReference type="InterPro" id="IPR018336">
    <property type="entry name" value="RNase_PH_CS"/>
</dbReference>
<dbReference type="NCBIfam" id="TIGR01966">
    <property type="entry name" value="RNasePH"/>
    <property type="match status" value="1"/>
</dbReference>
<evidence type="ECO:0000259" key="6">
    <source>
        <dbReference type="Pfam" id="PF01138"/>
    </source>
</evidence>
<organism evidence="8 9">
    <name type="scientific">Hyalomma marginatum</name>
    <dbReference type="NCBI Taxonomy" id="34627"/>
    <lineage>
        <taxon>Eukaryota</taxon>
        <taxon>Metazoa</taxon>
        <taxon>Ecdysozoa</taxon>
        <taxon>Arthropoda</taxon>
        <taxon>Chelicerata</taxon>
        <taxon>Arachnida</taxon>
        <taxon>Acari</taxon>
        <taxon>Parasitiformes</taxon>
        <taxon>Ixodida</taxon>
        <taxon>Ixodoidea</taxon>
        <taxon>Ixodidae</taxon>
        <taxon>Hyalomminae</taxon>
        <taxon>Hyalomma</taxon>
    </lineage>
</organism>
<evidence type="ECO:0000313" key="9">
    <source>
        <dbReference type="Proteomes" id="UP000837675"/>
    </source>
</evidence>
<keyword evidence="9" id="KW-1185">Reference proteome</keyword>
<evidence type="ECO:0000256" key="5">
    <source>
        <dbReference type="ARBA" id="ARBA00022884"/>
    </source>
</evidence>
<dbReference type="Pfam" id="PF01138">
    <property type="entry name" value="RNase_PH"/>
    <property type="match status" value="1"/>
</dbReference>
<dbReference type="Pfam" id="PF03725">
    <property type="entry name" value="RNase_PH_C"/>
    <property type="match status" value="1"/>
</dbReference>
<dbReference type="InterPro" id="IPR015847">
    <property type="entry name" value="ExoRNase_PH_dom2"/>
</dbReference>
<dbReference type="GO" id="GO:0009022">
    <property type="term" value="F:tRNA nucleotidyltransferase activity"/>
    <property type="evidence" value="ECO:0007669"/>
    <property type="project" value="InterPro"/>
</dbReference>
<evidence type="ECO:0000256" key="4">
    <source>
        <dbReference type="ARBA" id="ARBA00022694"/>
    </source>
</evidence>
<evidence type="ECO:0000313" key="8">
    <source>
        <dbReference type="EMBL" id="CAG7599680.1"/>
    </source>
</evidence>
<keyword evidence="3" id="KW-0820">tRNA-binding</keyword>
<keyword evidence="2" id="KW-0698">rRNA processing</keyword>
<evidence type="ECO:0000259" key="7">
    <source>
        <dbReference type="Pfam" id="PF03725"/>
    </source>
</evidence>
<feature type="domain" description="Exoribonuclease phosphorolytic" evidence="7">
    <location>
        <begin position="158"/>
        <end position="224"/>
    </location>
</feature>
<accession>A0A8S4C2S8</accession>
<evidence type="ECO:0000256" key="1">
    <source>
        <dbReference type="ARBA" id="ARBA00006678"/>
    </source>
</evidence>
<name>A0A8S4C2S8_9ACAR</name>
<keyword evidence="4" id="KW-0819">tRNA processing</keyword>
<evidence type="ECO:0000256" key="3">
    <source>
        <dbReference type="ARBA" id="ARBA00022555"/>
    </source>
</evidence>
<dbReference type="GO" id="GO:0016075">
    <property type="term" value="P:rRNA catabolic process"/>
    <property type="evidence" value="ECO:0007669"/>
    <property type="project" value="TreeGrafter"/>
</dbReference>
<keyword evidence="5" id="KW-0694">RNA-binding</keyword>
<dbReference type="PANTHER" id="PTHR11953">
    <property type="entry name" value="EXOSOME COMPLEX COMPONENT"/>
    <property type="match status" value="1"/>
</dbReference>
<dbReference type="InterPro" id="IPR036345">
    <property type="entry name" value="ExoRNase_PH_dom2_sf"/>
</dbReference>
<dbReference type="InterPro" id="IPR001247">
    <property type="entry name" value="ExoRNase_PH_dom1"/>
</dbReference>
<dbReference type="PANTHER" id="PTHR11953:SF0">
    <property type="entry name" value="EXOSOME COMPLEX COMPONENT RRP41"/>
    <property type="match status" value="1"/>
</dbReference>
<dbReference type="AlphaFoldDB" id="A0A8S4C2S8"/>